<dbReference type="InterPro" id="IPR017941">
    <property type="entry name" value="Rieske_2Fe-2S"/>
</dbReference>
<keyword evidence="5 10" id="KW-0560">Oxidoreductase</keyword>
<organism evidence="10 11">
    <name type="scientific">Kibdelosporangium banguiense</name>
    <dbReference type="NCBI Taxonomy" id="1365924"/>
    <lineage>
        <taxon>Bacteria</taxon>
        <taxon>Bacillati</taxon>
        <taxon>Actinomycetota</taxon>
        <taxon>Actinomycetes</taxon>
        <taxon>Pseudonocardiales</taxon>
        <taxon>Pseudonocardiaceae</taxon>
        <taxon>Kibdelosporangium</taxon>
    </lineage>
</organism>
<evidence type="ECO:0000313" key="11">
    <source>
        <dbReference type="Proteomes" id="UP001519332"/>
    </source>
</evidence>
<evidence type="ECO:0000256" key="4">
    <source>
        <dbReference type="ARBA" id="ARBA00022964"/>
    </source>
</evidence>
<dbReference type="SUPFAM" id="SSF55961">
    <property type="entry name" value="Bet v1-like"/>
    <property type="match status" value="1"/>
</dbReference>
<comment type="caution">
    <text evidence="10">The sequence shown here is derived from an EMBL/GenBank/DDBJ whole genome shotgun (WGS) entry which is preliminary data.</text>
</comment>
<keyword evidence="4 10" id="KW-0223">Dioxygenase</keyword>
<evidence type="ECO:0000256" key="6">
    <source>
        <dbReference type="ARBA" id="ARBA00023004"/>
    </source>
</evidence>
<keyword evidence="2" id="KW-0001">2Fe-2S</keyword>
<protein>
    <submittedName>
        <fullName evidence="10">3-phenylpropionate/trans-cinnamate dioxygenase alpha subunit</fullName>
        <ecNumber evidence="10">1.14.12.19</ecNumber>
    </submittedName>
</protein>
<keyword evidence="3" id="KW-0479">Metal-binding</keyword>
<evidence type="ECO:0000256" key="1">
    <source>
        <dbReference type="ARBA" id="ARBA00008751"/>
    </source>
</evidence>
<gene>
    <name evidence="10" type="ORF">JOF56_009612</name>
</gene>
<dbReference type="RefSeq" id="WP_209646064.1">
    <property type="nucleotide sequence ID" value="NZ_JAGINW010000001.1"/>
</dbReference>
<sequence>MSWSEHDIGGLVRPDDGLVSPEIFHDRELFDFESRRLFMRTWLYVGHESQLRKRGDFISTYMGLNPVLVVRQNDGGTKVVLNACRHRGMKVCRADSGNTRAFTCTFHGWSYGLDGALNNVPMQQAAYGDALDRGKFGLVQVPRVETYKGLIFANFDEDAPSLPEYLGDMAWYLDALVDRREGGIEVLGGVHKIVHRGNWKMGAEQFAGDNYHAFLTHVSASMSWRDADHEADPNPLKPGFQYSSRAGHGLAGWRKNGMDDAPYVPSADYELVAQYYRDTAAEVRDRLGAERVDGPSLGAGNVFPNFSFLTRVFCHSSIGIWHPVTPDTFQYWRYCVVDKAAPAEVKRAIMNNMHVWPLGVADSDDGENWSEISANLIGPAVRDVPLNYQMGMGRGLRDHPRFPGIITESYVAEESHRNFYRRWREFMTSEKYPAIGADEPAIATSSSEGR</sequence>
<evidence type="ECO:0000256" key="2">
    <source>
        <dbReference type="ARBA" id="ARBA00022714"/>
    </source>
</evidence>
<dbReference type="Gene3D" id="3.90.380.10">
    <property type="entry name" value="Naphthalene 1,2-dioxygenase Alpha Subunit, Chain A, domain 1"/>
    <property type="match status" value="1"/>
</dbReference>
<dbReference type="Pfam" id="PF00355">
    <property type="entry name" value="Rieske"/>
    <property type="match status" value="1"/>
</dbReference>
<evidence type="ECO:0000259" key="9">
    <source>
        <dbReference type="PROSITE" id="PS51296"/>
    </source>
</evidence>
<dbReference type="Pfam" id="PF00848">
    <property type="entry name" value="Ring_hydroxyl_A"/>
    <property type="match status" value="1"/>
</dbReference>
<dbReference type="PANTHER" id="PTHR43756:SF1">
    <property type="entry name" value="3-PHENYLPROPIONATE_CINNAMIC ACID DIOXYGENASE SUBUNIT ALPHA"/>
    <property type="match status" value="1"/>
</dbReference>
<feature type="domain" description="Rieske" evidence="9">
    <location>
        <begin position="43"/>
        <end position="153"/>
    </location>
</feature>
<dbReference type="EMBL" id="JAGINW010000001">
    <property type="protein sequence ID" value="MBP2329227.1"/>
    <property type="molecule type" value="Genomic_DNA"/>
</dbReference>
<keyword evidence="11" id="KW-1185">Reference proteome</keyword>
<keyword evidence="7" id="KW-0411">Iron-sulfur</keyword>
<dbReference type="PROSITE" id="PS00570">
    <property type="entry name" value="RING_HYDROXYL_ALPHA"/>
    <property type="match status" value="1"/>
</dbReference>
<dbReference type="InterPro" id="IPR015881">
    <property type="entry name" value="ARHD_Rieske_2Fe_2S"/>
</dbReference>
<dbReference type="InterPro" id="IPR015879">
    <property type="entry name" value="Ring_hydroxy_dOase_asu_C_dom"/>
</dbReference>
<dbReference type="InterPro" id="IPR036922">
    <property type="entry name" value="Rieske_2Fe-2S_sf"/>
</dbReference>
<dbReference type="PRINTS" id="PR00090">
    <property type="entry name" value="RNGDIOXGNASE"/>
</dbReference>
<keyword evidence="8" id="KW-0520">NAD</keyword>
<evidence type="ECO:0000313" key="10">
    <source>
        <dbReference type="EMBL" id="MBP2329227.1"/>
    </source>
</evidence>
<keyword evidence="6" id="KW-0408">Iron</keyword>
<evidence type="ECO:0000256" key="8">
    <source>
        <dbReference type="ARBA" id="ARBA00023027"/>
    </source>
</evidence>
<dbReference type="PANTHER" id="PTHR43756">
    <property type="entry name" value="CHOLINE MONOOXYGENASE, CHLOROPLASTIC"/>
    <property type="match status" value="1"/>
</dbReference>
<evidence type="ECO:0000256" key="7">
    <source>
        <dbReference type="ARBA" id="ARBA00023014"/>
    </source>
</evidence>
<dbReference type="GO" id="GO:0008695">
    <property type="term" value="F:3-phenylpropionate dioxygenase activity"/>
    <property type="evidence" value="ECO:0007669"/>
    <property type="project" value="UniProtKB-EC"/>
</dbReference>
<evidence type="ECO:0000256" key="5">
    <source>
        <dbReference type="ARBA" id="ARBA00023002"/>
    </source>
</evidence>
<reference evidence="10 11" key="1">
    <citation type="submission" date="2021-03" db="EMBL/GenBank/DDBJ databases">
        <title>Sequencing the genomes of 1000 actinobacteria strains.</title>
        <authorList>
            <person name="Klenk H.-P."/>
        </authorList>
    </citation>
    <scope>NUCLEOTIDE SEQUENCE [LARGE SCALE GENOMIC DNA]</scope>
    <source>
        <strain evidence="10 11">DSM 46670</strain>
    </source>
</reference>
<dbReference type="InterPro" id="IPR001663">
    <property type="entry name" value="Rng_hydr_dOase-A"/>
</dbReference>
<accession>A0ABS4TXX0</accession>
<name>A0ABS4TXX0_9PSEU</name>
<dbReference type="Proteomes" id="UP001519332">
    <property type="component" value="Unassembled WGS sequence"/>
</dbReference>
<proteinExistence type="inferred from homology"/>
<comment type="similarity">
    <text evidence="1">Belongs to the bacterial ring-hydroxylating dioxygenase alpha subunit family.</text>
</comment>
<evidence type="ECO:0000256" key="3">
    <source>
        <dbReference type="ARBA" id="ARBA00022723"/>
    </source>
</evidence>
<dbReference type="PROSITE" id="PS51296">
    <property type="entry name" value="RIESKE"/>
    <property type="match status" value="1"/>
</dbReference>
<dbReference type="Gene3D" id="2.102.10.10">
    <property type="entry name" value="Rieske [2Fe-2S] iron-sulphur domain"/>
    <property type="match status" value="1"/>
</dbReference>
<dbReference type="EC" id="1.14.12.19" evidence="10"/>
<dbReference type="SUPFAM" id="SSF50022">
    <property type="entry name" value="ISP domain"/>
    <property type="match status" value="1"/>
</dbReference>